<keyword evidence="2" id="KW-1185">Reference proteome</keyword>
<evidence type="ECO:0000313" key="2">
    <source>
        <dbReference type="Proteomes" id="UP001597497"/>
    </source>
</evidence>
<gene>
    <name evidence="1" type="ORF">ACFSUC_04015</name>
</gene>
<sequence length="317" mass="36963">MKIQGAYNCVLAGVYNDLVHNHQLSFSFEQVALQPGYFQLDRWNHWLVIPNPQLVIESFLRYIGAELIFPDLQDVQQAEQVIRGRLSRGDIVPIAINLRHSVLDPVPFDSDNWNFQLITRQLDDHTFEMFDMYHSQCYKATSEQVHRMICTPFNERLGGFTPCPVVQLHDGELTRTRLAESDLFTLYLDTINSYDLPYNLDQSRQWLQAVKHTFTGLSVDRMYEYVYRLMGHQMLIVKSRTEFADFLATHLGDRYAQQLKEWGGRWMELVNGIPKKLYRGATDEGMQQLEEELVLLLEWESAILSQASTYLRGGERC</sequence>
<dbReference type="EMBL" id="JBHUMM010000006">
    <property type="protein sequence ID" value="MFD2670775.1"/>
    <property type="molecule type" value="Genomic_DNA"/>
</dbReference>
<proteinExistence type="predicted"/>
<organism evidence="1 2">
    <name type="scientific">Marinicrinis sediminis</name>
    <dbReference type="NCBI Taxonomy" id="1652465"/>
    <lineage>
        <taxon>Bacteria</taxon>
        <taxon>Bacillati</taxon>
        <taxon>Bacillota</taxon>
        <taxon>Bacilli</taxon>
        <taxon>Bacillales</taxon>
        <taxon>Paenibacillaceae</taxon>
    </lineage>
</organism>
<dbReference type="Proteomes" id="UP001597497">
    <property type="component" value="Unassembled WGS sequence"/>
</dbReference>
<reference evidence="2" key="1">
    <citation type="journal article" date="2019" name="Int. J. Syst. Evol. Microbiol.">
        <title>The Global Catalogue of Microorganisms (GCM) 10K type strain sequencing project: providing services to taxonomists for standard genome sequencing and annotation.</title>
        <authorList>
            <consortium name="The Broad Institute Genomics Platform"/>
            <consortium name="The Broad Institute Genome Sequencing Center for Infectious Disease"/>
            <person name="Wu L."/>
            <person name="Ma J."/>
        </authorList>
    </citation>
    <scope>NUCLEOTIDE SEQUENCE [LARGE SCALE GENOMIC DNA]</scope>
    <source>
        <strain evidence="2">KCTC 33676</strain>
    </source>
</reference>
<accession>A0ABW5R7P8</accession>
<name>A0ABW5R7P8_9BACL</name>
<comment type="caution">
    <text evidence="1">The sequence shown here is derived from an EMBL/GenBank/DDBJ whole genome shotgun (WGS) entry which is preliminary data.</text>
</comment>
<evidence type="ECO:0000313" key="1">
    <source>
        <dbReference type="EMBL" id="MFD2670775.1"/>
    </source>
</evidence>
<protein>
    <submittedName>
        <fullName evidence="1">Uncharacterized protein</fullName>
    </submittedName>
</protein>
<dbReference type="RefSeq" id="WP_379928202.1">
    <property type="nucleotide sequence ID" value="NZ_JBHUMM010000006.1"/>
</dbReference>